<keyword evidence="1" id="KW-0808">Transferase</keyword>
<name>A0A2P2LGR2_RHIMU</name>
<reference evidence="2" key="1">
    <citation type="submission" date="2018-02" db="EMBL/GenBank/DDBJ databases">
        <title>Rhizophora mucronata_Transcriptome.</title>
        <authorList>
            <person name="Meera S.P."/>
            <person name="Sreeshan A."/>
            <person name="Augustine A."/>
        </authorList>
    </citation>
    <scope>NUCLEOTIDE SEQUENCE</scope>
    <source>
        <tissue evidence="2">Leaf</tissue>
    </source>
</reference>
<sequence>MWSWRPASFTFCSANFSCSSERVMPVYLHPVCLTSSMAKVPQPQPISRTSWSLLTFAFSIIKEIFRICADLKSSSSALNTAQEYVIVSSRNREKSSLLRS</sequence>
<dbReference type="GO" id="GO:0008168">
    <property type="term" value="F:methyltransferase activity"/>
    <property type="evidence" value="ECO:0007669"/>
    <property type="project" value="UniProtKB-KW"/>
</dbReference>
<keyword evidence="1" id="KW-0489">Methyltransferase</keyword>
<dbReference type="GO" id="GO:0032259">
    <property type="term" value="P:methylation"/>
    <property type="evidence" value="ECO:0007669"/>
    <property type="project" value="UniProtKB-KW"/>
</dbReference>
<dbReference type="EMBL" id="GGEC01036681">
    <property type="protein sequence ID" value="MBX17165.1"/>
    <property type="molecule type" value="Transcribed_RNA"/>
</dbReference>
<organism evidence="2">
    <name type="scientific">Rhizophora mucronata</name>
    <name type="common">Asiatic mangrove</name>
    <dbReference type="NCBI Taxonomy" id="61149"/>
    <lineage>
        <taxon>Eukaryota</taxon>
        <taxon>Viridiplantae</taxon>
        <taxon>Streptophyta</taxon>
        <taxon>Embryophyta</taxon>
        <taxon>Tracheophyta</taxon>
        <taxon>Spermatophyta</taxon>
        <taxon>Magnoliopsida</taxon>
        <taxon>eudicotyledons</taxon>
        <taxon>Gunneridae</taxon>
        <taxon>Pentapetalae</taxon>
        <taxon>rosids</taxon>
        <taxon>fabids</taxon>
        <taxon>Malpighiales</taxon>
        <taxon>Rhizophoraceae</taxon>
        <taxon>Rhizophora</taxon>
    </lineage>
</organism>
<accession>A0A2P2LGR2</accession>
<evidence type="ECO:0000313" key="2">
    <source>
        <dbReference type="EMBL" id="MBX17168.1"/>
    </source>
</evidence>
<dbReference type="AlphaFoldDB" id="A0A2P2LGR2"/>
<proteinExistence type="predicted"/>
<protein>
    <submittedName>
        <fullName evidence="1">S-tetrahydroprotoberberine N-methyltransferase-like isoform X2</fullName>
    </submittedName>
</protein>
<dbReference type="EMBL" id="GGEC01036684">
    <property type="protein sequence ID" value="MBX17168.1"/>
    <property type="molecule type" value="Transcribed_RNA"/>
</dbReference>
<evidence type="ECO:0000313" key="1">
    <source>
        <dbReference type="EMBL" id="MBX17165.1"/>
    </source>
</evidence>